<dbReference type="InterPro" id="IPR024425">
    <property type="entry name" value="LiaF-like_C"/>
</dbReference>
<protein>
    <submittedName>
        <fullName evidence="4">Uncharacterized protein DUF1707</fullName>
    </submittedName>
</protein>
<evidence type="ECO:0000256" key="1">
    <source>
        <dbReference type="SAM" id="MobiDB-lite"/>
    </source>
</evidence>
<name>A0A2T0ZWV5_9ACTN</name>
<evidence type="ECO:0000313" key="5">
    <source>
        <dbReference type="Proteomes" id="UP000237752"/>
    </source>
</evidence>
<dbReference type="InterPro" id="IPR012551">
    <property type="entry name" value="DUF1707_SHOCT-like"/>
</dbReference>
<feature type="domain" description="DUF1707" evidence="2">
    <location>
        <begin position="31"/>
        <end position="82"/>
    </location>
</feature>
<dbReference type="OrthoDB" id="3625082at2"/>
<dbReference type="AlphaFoldDB" id="A0A2T0ZWV5"/>
<feature type="compositionally biased region" description="Basic and acidic residues" evidence="1">
    <location>
        <begin position="1"/>
        <end position="15"/>
    </location>
</feature>
<evidence type="ECO:0000259" key="3">
    <source>
        <dbReference type="Pfam" id="PF09922"/>
    </source>
</evidence>
<accession>A0A2T0ZWV5</accession>
<dbReference type="PANTHER" id="PTHR40763">
    <property type="entry name" value="MEMBRANE PROTEIN-RELATED"/>
    <property type="match status" value="1"/>
</dbReference>
<feature type="region of interest" description="Disordered" evidence="1">
    <location>
        <begin position="85"/>
        <end position="106"/>
    </location>
</feature>
<dbReference type="RefSeq" id="WP_106349784.1">
    <property type="nucleotide sequence ID" value="NZ_PVUE01000013.1"/>
</dbReference>
<feature type="compositionally biased region" description="Basic and acidic residues" evidence="1">
    <location>
        <begin position="24"/>
        <end position="36"/>
    </location>
</feature>
<gene>
    <name evidence="4" type="ORF">CLV47_11310</name>
</gene>
<dbReference type="Pfam" id="PF09922">
    <property type="entry name" value="LiaF-like_C"/>
    <property type="match status" value="1"/>
</dbReference>
<keyword evidence="5" id="KW-1185">Reference proteome</keyword>
<dbReference type="Proteomes" id="UP000237752">
    <property type="component" value="Unassembled WGS sequence"/>
</dbReference>
<evidence type="ECO:0000259" key="2">
    <source>
        <dbReference type="Pfam" id="PF08044"/>
    </source>
</evidence>
<dbReference type="PANTHER" id="PTHR40763:SF4">
    <property type="entry name" value="DUF1707 DOMAIN-CONTAINING PROTEIN"/>
    <property type="match status" value="1"/>
</dbReference>
<reference evidence="4 5" key="1">
    <citation type="submission" date="2018-03" db="EMBL/GenBank/DDBJ databases">
        <title>Genomic Encyclopedia of Archaeal and Bacterial Type Strains, Phase II (KMG-II): from individual species to whole genera.</title>
        <authorList>
            <person name="Goeker M."/>
        </authorList>
    </citation>
    <scope>NUCLEOTIDE SEQUENCE [LARGE SCALE GENOMIC DNA]</scope>
    <source>
        <strain evidence="4 5">DSM 100065</strain>
    </source>
</reference>
<organism evidence="4 5">
    <name type="scientific">Antricoccus suffuscus</name>
    <dbReference type="NCBI Taxonomy" id="1629062"/>
    <lineage>
        <taxon>Bacteria</taxon>
        <taxon>Bacillati</taxon>
        <taxon>Actinomycetota</taxon>
        <taxon>Actinomycetes</taxon>
        <taxon>Geodermatophilales</taxon>
        <taxon>Antricoccaceae</taxon>
        <taxon>Antricoccus</taxon>
    </lineage>
</organism>
<sequence>MSEPDAPRPPDDPDRPPPAALPAESERAVRLRAGDAERHQTAALLQDALGKGQLSLDEFEERTTSVWSTVYRDELEPLTADLVAPPASTPRPATSHAVATPGAPAAADRITGGEGPTFSMAIWSGFTRKGAWTVPAKFTGFAWMGGGELDLRYANFSQREVTITVVAIMGGIEIVVPDDAHVKVSGIGFMGAFEDSRKWDDGPQPTPPPDAPVITINGLALMAGIAVSRKPTR</sequence>
<evidence type="ECO:0000313" key="4">
    <source>
        <dbReference type="EMBL" id="PRZ40845.1"/>
    </source>
</evidence>
<dbReference type="EMBL" id="PVUE01000013">
    <property type="protein sequence ID" value="PRZ40845.1"/>
    <property type="molecule type" value="Genomic_DNA"/>
</dbReference>
<proteinExistence type="predicted"/>
<feature type="region of interest" description="Disordered" evidence="1">
    <location>
        <begin position="1"/>
        <end position="36"/>
    </location>
</feature>
<dbReference type="Pfam" id="PF08044">
    <property type="entry name" value="DUF1707"/>
    <property type="match status" value="1"/>
</dbReference>
<comment type="caution">
    <text evidence="4">The sequence shown here is derived from an EMBL/GenBank/DDBJ whole genome shotgun (WGS) entry which is preliminary data.</text>
</comment>
<feature type="domain" description="Cell wall-active antibiotics response LiaF-like C-terminal" evidence="3">
    <location>
        <begin position="142"/>
        <end position="192"/>
    </location>
</feature>